<name>A0A0X1KSM7_9THEM</name>
<evidence type="ECO:0000313" key="4">
    <source>
        <dbReference type="EMBL" id="AJC74264.1"/>
    </source>
</evidence>
<dbReference type="Pfam" id="PF02563">
    <property type="entry name" value="Poly_export"/>
    <property type="match status" value="1"/>
</dbReference>
<keyword evidence="4" id="KW-0762">Sugar transport</keyword>
<dbReference type="InterPro" id="IPR019554">
    <property type="entry name" value="Soluble_ligand-bd"/>
</dbReference>
<organism evidence="4 5">
    <name type="scientific">Pseudothermotoga hypogea DSM 11164 = NBRC 106472</name>
    <dbReference type="NCBI Taxonomy" id="1123384"/>
    <lineage>
        <taxon>Bacteria</taxon>
        <taxon>Thermotogati</taxon>
        <taxon>Thermotogota</taxon>
        <taxon>Thermotogae</taxon>
        <taxon>Thermotogales</taxon>
        <taxon>Thermotogaceae</taxon>
        <taxon>Pseudothermotoga</taxon>
    </lineage>
</organism>
<dbReference type="AlphaFoldDB" id="A0A0X1KSM7"/>
<dbReference type="OrthoDB" id="8291at2"/>
<dbReference type="KEGG" id="phy:AJ81_08855"/>
<proteinExistence type="predicted"/>
<dbReference type="Gene3D" id="3.30.1950.10">
    <property type="entry name" value="wza like domain"/>
    <property type="match status" value="1"/>
</dbReference>
<dbReference type="STRING" id="1123384.AJ81_08855"/>
<dbReference type="PANTHER" id="PTHR33619:SF3">
    <property type="entry name" value="POLYSACCHARIDE EXPORT PROTEIN GFCE-RELATED"/>
    <property type="match status" value="1"/>
</dbReference>
<dbReference type="Proteomes" id="UP000077469">
    <property type="component" value="Chromosome"/>
</dbReference>
<protein>
    <submittedName>
        <fullName evidence="4">Sugar transporter</fullName>
    </submittedName>
</protein>
<evidence type="ECO:0000259" key="2">
    <source>
        <dbReference type="Pfam" id="PF02563"/>
    </source>
</evidence>
<evidence type="ECO:0000256" key="1">
    <source>
        <dbReference type="ARBA" id="ARBA00022729"/>
    </source>
</evidence>
<gene>
    <name evidence="4" type="ORF">AJ81_08855</name>
</gene>
<dbReference type="Gene3D" id="3.10.560.10">
    <property type="entry name" value="Outer membrane lipoprotein wza domain like"/>
    <property type="match status" value="2"/>
</dbReference>
<dbReference type="RefSeq" id="WP_031502292.1">
    <property type="nucleotide sequence ID" value="NC_022795.1"/>
</dbReference>
<feature type="domain" description="Polysaccharide export protein N-terminal" evidence="2">
    <location>
        <begin position="18"/>
        <end position="88"/>
    </location>
</feature>
<feature type="domain" description="Soluble ligand binding" evidence="3">
    <location>
        <begin position="810"/>
        <end position="863"/>
    </location>
</feature>
<dbReference type="InterPro" id="IPR049712">
    <property type="entry name" value="Poly_export"/>
</dbReference>
<sequence length="918" mass="103120">MRRSLLILALLVCVLSFSYTVRVGDTIAIEVFQQPSFSRTVKVAFDGTIPYPYLGNVRVAGLTVDQIKEMIEQIVGRFIREPEVTVYVLEYAPMYVYLQGALNRAIDISNHPDLTLTKLFSLLNLTLDSGIDFENVQLVRDAKVQRFNVLSFFFEGKIENDVLLKEGDKIHLPPLKYEKTVQVAGAHSLIEKYVPGLTLRTLLLKLDALDEEKAVIESAQLSIDGETRTIDLRKVLDGSFDVPLKPGAFLYIPKRQERYVYVVGFVPEPGLKTFTSQERQTLALALAKAGGISKDDEKWVEKILIKMPDGTVQELPSSVLAKAHEIEVPNRSIVEIVKHPEFYVYIQGAVNRKGRIDFEPGEKRTLKTLIDKVGLENPNVEWEGKIRINNTLEIDLKDVVHGDKDIALSLGDSILVSYEPFIVNVVGAQTGVLQLNHYEPKTLNYVVKRLSVQPESIESVLLIRGKITSTHDPSQLVKDQIEVPLQRFDTVLVKELGANAVYLIGDVSSYVEFKLNEPITLQRVLAKVGLNDLRRIEKIILDEKPLDHSQDLPIERGTILKVELKKPIQVTAMGYLKNTGRVEFNYHETADLKTLFAKLGGLIIGPELHYVSDKIFIMRDNTIVAQYDAQKVFMGVENAMLEDNDFVYVTVKEPNQVYVFGKGVPNGLVKFTHAEEFDLRTLVGKIGGIKEGISRKITIVTEKSVETFVWDEYANRALTNNSIILFDVDRENYVYLIKADGTPDMVYIDQNTTLYEVLMKAGVDKNYRKIELTRGIEKYSLELKDLAQARSYVVKAGDVVKILDVPQNFAYVLGEVNKPGIIKLTEGTTVLQAIIQSGYFTNKAAASSVWLYKGGIDGKPIRVNLAGAIGGGRIEYDPILENGDIVFVPSDIFKTALEWIPVINNLIVFYNNISELFK</sequence>
<evidence type="ECO:0000313" key="5">
    <source>
        <dbReference type="Proteomes" id="UP000077469"/>
    </source>
</evidence>
<dbReference type="PaxDb" id="1123384-AJ81_08855"/>
<dbReference type="EMBL" id="CP007141">
    <property type="protein sequence ID" value="AJC74264.1"/>
    <property type="molecule type" value="Genomic_DNA"/>
</dbReference>
<evidence type="ECO:0000259" key="3">
    <source>
        <dbReference type="Pfam" id="PF10531"/>
    </source>
</evidence>
<dbReference type="InterPro" id="IPR003715">
    <property type="entry name" value="Poly_export_N"/>
</dbReference>
<dbReference type="PANTHER" id="PTHR33619">
    <property type="entry name" value="POLYSACCHARIDE EXPORT PROTEIN GFCE-RELATED"/>
    <property type="match status" value="1"/>
</dbReference>
<keyword evidence="5" id="KW-1185">Reference proteome</keyword>
<reference evidence="4 5" key="1">
    <citation type="submission" date="2014-01" db="EMBL/GenBank/DDBJ databases">
        <title>Genome sequencing of Thermotog hypogea.</title>
        <authorList>
            <person name="Zhang X."/>
            <person name="Alvare G."/>
            <person name="Fristensky B."/>
            <person name="Chen L."/>
            <person name="Suen T."/>
            <person name="Chen Q."/>
            <person name="Ma K."/>
        </authorList>
    </citation>
    <scope>NUCLEOTIDE SEQUENCE [LARGE SCALE GENOMIC DNA]</scope>
    <source>
        <strain evidence="4 5">DSM 11164</strain>
    </source>
</reference>
<dbReference type="Pfam" id="PF10531">
    <property type="entry name" value="SLBB"/>
    <property type="match status" value="1"/>
</dbReference>
<accession>A0A0X1KSM7</accession>
<dbReference type="PATRIC" id="fig|1123384.7.peg.1777"/>
<dbReference type="GO" id="GO:0015159">
    <property type="term" value="F:polysaccharide transmembrane transporter activity"/>
    <property type="evidence" value="ECO:0007669"/>
    <property type="project" value="InterPro"/>
</dbReference>
<keyword evidence="1" id="KW-0732">Signal</keyword>
<keyword evidence="4" id="KW-0813">Transport</keyword>